<evidence type="ECO:0000313" key="1">
    <source>
        <dbReference type="EMBL" id="GAF25266.1"/>
    </source>
</evidence>
<dbReference type="Proteomes" id="UP000063718">
    <property type="component" value="Unassembled WGS sequence"/>
</dbReference>
<name>A0A0S6U8E2_NEOTH</name>
<accession>A0A0S6U8E2</accession>
<organism evidence="1">
    <name type="scientific">Moorella thermoacetica Y72</name>
    <dbReference type="NCBI Taxonomy" id="1325331"/>
    <lineage>
        <taxon>Bacteria</taxon>
        <taxon>Bacillati</taxon>
        <taxon>Bacillota</taxon>
        <taxon>Clostridia</taxon>
        <taxon>Neomoorellales</taxon>
        <taxon>Neomoorellaceae</taxon>
        <taxon>Neomoorella</taxon>
    </lineage>
</organism>
<sequence>MFSPCQEIPGCSAEEEANRQAALAEQLPVWRANFSNEEITYAAYALEAALFGPQWATIPLLTEFCETPAGEKVLFAKTDGNGALASLLVNAARHDQGFQ</sequence>
<dbReference type="AlphaFoldDB" id="A0A0S6U8E2"/>
<gene>
    <name evidence="1" type="ORF">MTY_0596</name>
</gene>
<reference evidence="1" key="1">
    <citation type="journal article" date="2014" name="Gene">
        <title>Genome-guided analysis of transformation efficiency and carbon dioxide assimilation by Moorella thermoacetica Y72.</title>
        <authorList>
            <person name="Tsukahara K."/>
            <person name="Kita A."/>
            <person name="Nakashimada Y."/>
            <person name="Hoshino T."/>
            <person name="Murakami K."/>
        </authorList>
    </citation>
    <scope>NUCLEOTIDE SEQUENCE [LARGE SCALE GENOMIC DNA]</scope>
    <source>
        <strain evidence="1">Y72</strain>
    </source>
</reference>
<proteinExistence type="predicted"/>
<dbReference type="EMBL" id="DF238840">
    <property type="protein sequence ID" value="GAF25266.1"/>
    <property type="molecule type" value="Genomic_DNA"/>
</dbReference>
<protein>
    <submittedName>
        <fullName evidence="1">Phosphoribosylaminoimidazole (AIR) synthetase</fullName>
    </submittedName>
</protein>
<dbReference type="RefSeq" id="WP_025773287.1">
    <property type="nucleotide sequence ID" value="NZ_DF238840.1"/>
</dbReference>